<evidence type="ECO:0000259" key="6">
    <source>
        <dbReference type="Pfam" id="PF24391"/>
    </source>
</evidence>
<dbReference type="SUPFAM" id="SSF55874">
    <property type="entry name" value="ATPase domain of HSP90 chaperone/DNA topoisomerase II/histidine kinase"/>
    <property type="match status" value="1"/>
</dbReference>
<organism evidence="7 8">
    <name type="scientific">Methanococcus maripaludis</name>
    <name type="common">Methanococcus deltae</name>
    <dbReference type="NCBI Taxonomy" id="39152"/>
    <lineage>
        <taxon>Archaea</taxon>
        <taxon>Methanobacteriati</taxon>
        <taxon>Methanobacteriota</taxon>
        <taxon>Methanomada group</taxon>
        <taxon>Methanococci</taxon>
        <taxon>Methanococcales</taxon>
        <taxon>Methanococcaceae</taxon>
        <taxon>Methanococcus</taxon>
    </lineage>
</organism>
<accession>A0A7J9S5M3</accession>
<evidence type="ECO:0000256" key="5">
    <source>
        <dbReference type="SAM" id="Coils"/>
    </source>
</evidence>
<evidence type="ECO:0000313" key="7">
    <source>
        <dbReference type="EMBL" id="MBB6401610.1"/>
    </source>
</evidence>
<dbReference type="InterPro" id="IPR056471">
    <property type="entry name" value="HD-CE"/>
</dbReference>
<dbReference type="AlphaFoldDB" id="A0A7J9S5M3"/>
<dbReference type="GO" id="GO:0051082">
    <property type="term" value="F:unfolded protein binding"/>
    <property type="evidence" value="ECO:0007669"/>
    <property type="project" value="InterPro"/>
</dbReference>
<protein>
    <recommendedName>
        <fullName evidence="6">HD-CE domain-containing protein</fullName>
    </recommendedName>
</protein>
<feature type="coiled-coil region" evidence="5">
    <location>
        <begin position="20"/>
        <end position="47"/>
    </location>
</feature>
<comment type="caution">
    <text evidence="7">The sequence shown here is derived from an EMBL/GenBank/DDBJ whole genome shotgun (WGS) entry which is preliminary data.</text>
</comment>
<dbReference type="GO" id="GO:0005524">
    <property type="term" value="F:ATP binding"/>
    <property type="evidence" value="ECO:0007669"/>
    <property type="project" value="UniProtKB-KW"/>
</dbReference>
<proteinExistence type="inferred from homology"/>
<keyword evidence="5" id="KW-0175">Coiled coil</keyword>
<keyword evidence="2" id="KW-0547">Nucleotide-binding</keyword>
<gene>
    <name evidence="7" type="ORF">HNP92_000915</name>
</gene>
<evidence type="ECO:0000256" key="2">
    <source>
        <dbReference type="ARBA" id="ARBA00022741"/>
    </source>
</evidence>
<dbReference type="InterPro" id="IPR001404">
    <property type="entry name" value="Hsp90_fam"/>
</dbReference>
<feature type="domain" description="HD-CE" evidence="6">
    <location>
        <begin position="52"/>
        <end position="316"/>
    </location>
</feature>
<dbReference type="Pfam" id="PF13589">
    <property type="entry name" value="HATPase_c_3"/>
    <property type="match status" value="1"/>
</dbReference>
<evidence type="ECO:0000256" key="4">
    <source>
        <dbReference type="ARBA" id="ARBA00023186"/>
    </source>
</evidence>
<dbReference type="GO" id="GO:0140662">
    <property type="term" value="F:ATP-dependent protein folding chaperone"/>
    <property type="evidence" value="ECO:0007669"/>
    <property type="project" value="InterPro"/>
</dbReference>
<name>A0A7J9S5M3_METMI</name>
<dbReference type="RefSeq" id="WP_184230023.1">
    <property type="nucleotide sequence ID" value="NZ_JACHEC010000002.1"/>
</dbReference>
<dbReference type="Proteomes" id="UP000536195">
    <property type="component" value="Unassembled WGS sequence"/>
</dbReference>
<dbReference type="Pfam" id="PF24391">
    <property type="entry name" value="HD-CE"/>
    <property type="match status" value="1"/>
</dbReference>
<dbReference type="InterPro" id="IPR020575">
    <property type="entry name" value="Hsp90_N"/>
</dbReference>
<dbReference type="PANTHER" id="PTHR11528">
    <property type="entry name" value="HEAT SHOCK PROTEIN 90 FAMILY MEMBER"/>
    <property type="match status" value="1"/>
</dbReference>
<dbReference type="Gene3D" id="3.30.565.10">
    <property type="entry name" value="Histidine kinase-like ATPase, C-terminal domain"/>
    <property type="match status" value="1"/>
</dbReference>
<reference evidence="7 8" key="1">
    <citation type="submission" date="2020-08" db="EMBL/GenBank/DDBJ databases">
        <title>Genomic Encyclopedia of Type Strains, Phase IV (KMG-V): Genome sequencing to study the core and pangenomes of soil and plant-associated prokaryotes.</title>
        <authorList>
            <person name="Whitman W."/>
        </authorList>
    </citation>
    <scope>NUCLEOTIDE SEQUENCE [LARGE SCALE GENOMIC DNA]</scope>
    <source>
        <strain evidence="7 8">C11</strain>
    </source>
</reference>
<evidence type="ECO:0000256" key="3">
    <source>
        <dbReference type="ARBA" id="ARBA00022840"/>
    </source>
</evidence>
<sequence length="891" mass="100423">MGQYTKTKLWEDTLKKQPKYDDYEIHREFLRSEFEKIRENAKILAREISVALPDYTVHDIAHSDALWETSDLLTKNNFEITPAEAFVLGVAFLIHDLGMGIASFPNGLKKLKKEVIWKDTVASLLKAELGRPIKSDDFDNINPKIEKKATNYVLRHLHGKNAENLAKISWKNSSNQDMFLIENAELREAYGPIIGLISHSHCWNVEELENKLPTVKLGALGKFPSDWTVDSIKLACILRIADAMQIDDRRAPLFLRTIRNLPHSSEAHWNFQQKLYQPQIEKDLVYYTSKSSFSIDEVDSWWLCNDTLQMIDDEINDVNALLLATNHKMLNARGVASIETPQRLSNLITVEGWQPADTKIKVGNVAKLVSNLGGKQLYGDNAIVPLRELIQNASDAIRARRLLENENDDFGDISVTLGSDEHGHFIEIGDNGVGMSKKVLTGPFLDFGESFWGTSLMHDQLPGLESKGFYSTGQYGIGFFSVFMWGNKVSVTTKRFEKGRESTLIMEFNNGVDSRPILRNAKSNEIIKDGGTRVKIWFSDDNLLDNLLGDDDVPGGKISLKELLKSLCPSLDCNLYLIENENKELIIKANDWITIPPMDLISRLIGESYIKKLDENEKKLLEIASNHMTLIKDDDGTILGRLFIYQNTPGWDIFSYLQDDRIEHFIAEGAVTVGGITTSSLSHITGILIGRNERASRDIGIPKVSNDKIKDWASLQAKLLCNLDLETRKQTFLASIIRSVGGVTSKLKIVDCTEGPMDYDQLKLKIKKLNLDEIIIASTTDVYIYERDKKAKICLEKNVFCADSGIPTIMGISQIKGYIEWPNTKNKWFHSRSLNGLVIEAFADVWGYNVGEILQCSDISSDDKLYNAVVGTSGDEDVTFDDVDIIRLPKK</sequence>
<evidence type="ECO:0000256" key="1">
    <source>
        <dbReference type="ARBA" id="ARBA00008239"/>
    </source>
</evidence>
<dbReference type="InterPro" id="IPR036890">
    <property type="entry name" value="HATPase_C_sf"/>
</dbReference>
<dbReference type="PRINTS" id="PR00775">
    <property type="entry name" value="HEATSHOCK90"/>
</dbReference>
<comment type="similarity">
    <text evidence="1">Belongs to the heat shock protein 90 family.</text>
</comment>
<keyword evidence="3" id="KW-0067">ATP-binding</keyword>
<dbReference type="GO" id="GO:0016887">
    <property type="term" value="F:ATP hydrolysis activity"/>
    <property type="evidence" value="ECO:0007669"/>
    <property type="project" value="InterPro"/>
</dbReference>
<evidence type="ECO:0000313" key="8">
    <source>
        <dbReference type="Proteomes" id="UP000536195"/>
    </source>
</evidence>
<keyword evidence="4" id="KW-0143">Chaperone</keyword>
<dbReference type="EMBL" id="JACHEC010000002">
    <property type="protein sequence ID" value="MBB6401610.1"/>
    <property type="molecule type" value="Genomic_DNA"/>
</dbReference>